<dbReference type="InterPro" id="IPR036719">
    <property type="entry name" value="Neuro-gated_channel_TM_sf"/>
</dbReference>
<evidence type="ECO:0008006" key="4">
    <source>
        <dbReference type="Google" id="ProtNLM"/>
    </source>
</evidence>
<name>A0AAD9J378_9ANNE</name>
<reference evidence="2" key="1">
    <citation type="journal article" date="2023" name="Mol. Biol. Evol.">
        <title>Third-Generation Sequencing Reveals the Adaptive Role of the Epigenome in Three Deep-Sea Polychaetes.</title>
        <authorList>
            <person name="Perez M."/>
            <person name="Aroh O."/>
            <person name="Sun Y."/>
            <person name="Lan Y."/>
            <person name="Juniper S.K."/>
            <person name="Young C.R."/>
            <person name="Angers B."/>
            <person name="Qian P.Y."/>
        </authorList>
    </citation>
    <scope>NUCLEOTIDE SEQUENCE</scope>
    <source>
        <strain evidence="2">P08H-3</strain>
    </source>
</reference>
<accession>A0AAD9J378</accession>
<sequence length="217" mass="24520">MTLGTISVCMTVLVLNVHHRGSSEPVPLWAKKIIFTFLARLLCVTATYNLRHKSKAHRAGNECRYPGKRNRKQAALRYKSAGGAPNRNGTLDLDELELMGLTANHINKPSVPVAHAHGPLNGPRTTIPVTPPSVINERRRYGKRRTFSPFQPPDALPVTPPASKDYTQEWHELAHVLDRLFFWVLFLCMTMSAIFTLLYPKYSGIEEEMFDLVNNED</sequence>
<comment type="caution">
    <text evidence="2">The sequence shown here is derived from an EMBL/GenBank/DDBJ whole genome shotgun (WGS) entry which is preliminary data.</text>
</comment>
<feature type="transmembrane region" description="Helical" evidence="1">
    <location>
        <begin position="180"/>
        <end position="199"/>
    </location>
</feature>
<evidence type="ECO:0000313" key="3">
    <source>
        <dbReference type="Proteomes" id="UP001208570"/>
    </source>
</evidence>
<protein>
    <recommendedName>
        <fullName evidence="4">Neurotransmitter-gated ion-channel transmembrane domain-containing protein</fullName>
    </recommendedName>
</protein>
<evidence type="ECO:0000256" key="1">
    <source>
        <dbReference type="SAM" id="Phobius"/>
    </source>
</evidence>
<dbReference type="AlphaFoldDB" id="A0AAD9J378"/>
<evidence type="ECO:0000313" key="2">
    <source>
        <dbReference type="EMBL" id="KAK2145503.1"/>
    </source>
</evidence>
<keyword evidence="1" id="KW-0812">Transmembrane</keyword>
<keyword evidence="1" id="KW-1133">Transmembrane helix</keyword>
<organism evidence="2 3">
    <name type="scientific">Paralvinella palmiformis</name>
    <dbReference type="NCBI Taxonomy" id="53620"/>
    <lineage>
        <taxon>Eukaryota</taxon>
        <taxon>Metazoa</taxon>
        <taxon>Spiralia</taxon>
        <taxon>Lophotrochozoa</taxon>
        <taxon>Annelida</taxon>
        <taxon>Polychaeta</taxon>
        <taxon>Sedentaria</taxon>
        <taxon>Canalipalpata</taxon>
        <taxon>Terebellida</taxon>
        <taxon>Terebelliformia</taxon>
        <taxon>Alvinellidae</taxon>
        <taxon>Paralvinella</taxon>
    </lineage>
</organism>
<dbReference type="EMBL" id="JAODUP010000677">
    <property type="protein sequence ID" value="KAK2145503.1"/>
    <property type="molecule type" value="Genomic_DNA"/>
</dbReference>
<keyword evidence="3" id="KW-1185">Reference proteome</keyword>
<dbReference type="SUPFAM" id="SSF90112">
    <property type="entry name" value="Neurotransmitter-gated ion-channel transmembrane pore"/>
    <property type="match status" value="1"/>
</dbReference>
<dbReference type="GO" id="GO:0006811">
    <property type="term" value="P:monoatomic ion transport"/>
    <property type="evidence" value="ECO:0007669"/>
    <property type="project" value="InterPro"/>
</dbReference>
<gene>
    <name evidence="2" type="ORF">LSH36_677g02005</name>
</gene>
<keyword evidence="1" id="KW-0472">Membrane</keyword>
<dbReference type="GO" id="GO:0016020">
    <property type="term" value="C:membrane"/>
    <property type="evidence" value="ECO:0007669"/>
    <property type="project" value="InterPro"/>
</dbReference>
<proteinExistence type="predicted"/>
<dbReference type="Proteomes" id="UP001208570">
    <property type="component" value="Unassembled WGS sequence"/>
</dbReference>